<dbReference type="OrthoDB" id="2989600at2"/>
<organism evidence="1 2">
    <name type="scientific">Algoriphagus locisalis</name>
    <dbReference type="NCBI Taxonomy" id="305507"/>
    <lineage>
        <taxon>Bacteria</taxon>
        <taxon>Pseudomonadati</taxon>
        <taxon>Bacteroidota</taxon>
        <taxon>Cytophagia</taxon>
        <taxon>Cytophagales</taxon>
        <taxon>Cyclobacteriaceae</taxon>
        <taxon>Algoriphagus</taxon>
    </lineage>
</organism>
<dbReference type="InterPro" id="IPR008949">
    <property type="entry name" value="Isoprenoid_synthase_dom_sf"/>
</dbReference>
<evidence type="ECO:0008006" key="3">
    <source>
        <dbReference type="Google" id="ProtNLM"/>
    </source>
</evidence>
<dbReference type="SUPFAM" id="SSF48576">
    <property type="entry name" value="Terpenoid synthases"/>
    <property type="match status" value="1"/>
</dbReference>
<dbReference type="AlphaFoldDB" id="A0A1I7E5H8"/>
<dbReference type="Proteomes" id="UP000199673">
    <property type="component" value="Unassembled WGS sequence"/>
</dbReference>
<gene>
    <name evidence="1" type="ORF">SAMN04489724_0091</name>
</gene>
<accession>A0A1I7E5H8</accession>
<name>A0A1I7E5H8_9BACT</name>
<keyword evidence="2" id="KW-1185">Reference proteome</keyword>
<protein>
    <recommendedName>
        <fullName evidence="3">Terpene synthase</fullName>
    </recommendedName>
</protein>
<dbReference type="EMBL" id="FPBF01000010">
    <property type="protein sequence ID" value="SFU19073.1"/>
    <property type="molecule type" value="Genomic_DNA"/>
</dbReference>
<dbReference type="Gene3D" id="1.10.600.10">
    <property type="entry name" value="Farnesyl Diphosphate Synthase"/>
    <property type="match status" value="1"/>
</dbReference>
<evidence type="ECO:0000313" key="1">
    <source>
        <dbReference type="EMBL" id="SFU19073.1"/>
    </source>
</evidence>
<evidence type="ECO:0000313" key="2">
    <source>
        <dbReference type="Proteomes" id="UP000199673"/>
    </source>
</evidence>
<reference evidence="2" key="1">
    <citation type="submission" date="2016-10" db="EMBL/GenBank/DDBJ databases">
        <authorList>
            <person name="Varghese N."/>
            <person name="Submissions S."/>
        </authorList>
    </citation>
    <scope>NUCLEOTIDE SEQUENCE [LARGE SCALE GENOMIC DNA]</scope>
    <source>
        <strain evidence="2">DSM 23445</strain>
    </source>
</reference>
<proteinExistence type="predicted"/>
<dbReference type="Pfam" id="PF19086">
    <property type="entry name" value="Terpene_syn_C_2"/>
    <property type="match status" value="1"/>
</dbReference>
<sequence length="296" mass="34182">MNDIGFHTALQINTKDTDDSVLTWAETWLVNDAGEIDEEVLERFRSQRLNWFACYLFPMMETNKLDSIAKLFFCMFLLDDLLDLMEGEEAESLLEEMTQSELKQGKHLLSQLGLPIDVCYEKVLGYFSSDNQKARFNHVWDLYVAGLQWEINNKNGIWKLTLENYQEMRPHSSGVFIAIELLREDRGYYLFDTNELENDIARFICLSNDLISASKEYQIADRHNEVLLLSEAFGQEEAVNRVMGELAYLNKKIIKSSQLISSVSKENKSWVDSLLLLLGGCLYWSGETERYADSGD</sequence>
<dbReference type="STRING" id="305507.SAMN04489724_0091"/>
<dbReference type="RefSeq" id="WP_091698110.1">
    <property type="nucleotide sequence ID" value="NZ_FPBF01000010.1"/>
</dbReference>